<dbReference type="AlphaFoldDB" id="A0A1F6EUQ2"/>
<dbReference type="STRING" id="1798515.A3B35_01935"/>
<dbReference type="Proteomes" id="UP000177215">
    <property type="component" value="Unassembled WGS sequence"/>
</dbReference>
<reference evidence="2 3" key="1">
    <citation type="journal article" date="2016" name="Nat. Commun.">
        <title>Thousands of microbial genomes shed light on interconnected biogeochemical processes in an aquifer system.</title>
        <authorList>
            <person name="Anantharaman K."/>
            <person name="Brown C.T."/>
            <person name="Hug L.A."/>
            <person name="Sharon I."/>
            <person name="Castelle C.J."/>
            <person name="Probst A.J."/>
            <person name="Thomas B.C."/>
            <person name="Singh A."/>
            <person name="Wilkins M.J."/>
            <person name="Karaoz U."/>
            <person name="Brodie E.L."/>
            <person name="Williams K.H."/>
            <person name="Hubbard S.S."/>
            <person name="Banfield J.F."/>
        </authorList>
    </citation>
    <scope>NUCLEOTIDE SEQUENCE [LARGE SCALE GENOMIC DNA]</scope>
</reference>
<evidence type="ECO:0000259" key="1">
    <source>
        <dbReference type="Pfam" id="PF10648"/>
    </source>
</evidence>
<dbReference type="InterPro" id="IPR018911">
    <property type="entry name" value="Gmad2_Ig-like_dom"/>
</dbReference>
<gene>
    <name evidence="2" type="ORF">A3B35_01935</name>
</gene>
<feature type="domain" description="Bacterial spore germination immunoglobulin-like" evidence="1">
    <location>
        <begin position="46"/>
        <end position="131"/>
    </location>
</feature>
<evidence type="ECO:0000313" key="3">
    <source>
        <dbReference type="Proteomes" id="UP000177215"/>
    </source>
</evidence>
<sequence>MNLRITIALVVLFVVVILGAVLIATPTPISGPNGDTQEEGRFISENVKVSSPRPDSTVLKTFTVIGEARGTWYFEASFSIFIIDANGVKVGQGIAQAAENWMTEDFVPFTAQVTVENYSGPAILVLLKDNPSGLPENDDSVSFPIVIQ</sequence>
<protein>
    <recommendedName>
        <fullName evidence="1">Bacterial spore germination immunoglobulin-like domain-containing protein</fullName>
    </recommendedName>
</protein>
<name>A0A1F6EUQ2_9BACT</name>
<organism evidence="2 3">
    <name type="scientific">Candidatus Kaiserbacteria bacterium RIFCSPLOWO2_01_FULL_54_24</name>
    <dbReference type="NCBI Taxonomy" id="1798515"/>
    <lineage>
        <taxon>Bacteria</taxon>
        <taxon>Candidatus Kaiseribacteriota</taxon>
    </lineage>
</organism>
<dbReference type="EMBL" id="MFMC01000019">
    <property type="protein sequence ID" value="OGG77371.1"/>
    <property type="molecule type" value="Genomic_DNA"/>
</dbReference>
<comment type="caution">
    <text evidence="2">The sequence shown here is derived from an EMBL/GenBank/DDBJ whole genome shotgun (WGS) entry which is preliminary data.</text>
</comment>
<evidence type="ECO:0000313" key="2">
    <source>
        <dbReference type="EMBL" id="OGG77371.1"/>
    </source>
</evidence>
<accession>A0A1F6EUQ2</accession>
<dbReference type="Pfam" id="PF10648">
    <property type="entry name" value="Gmad2"/>
    <property type="match status" value="1"/>
</dbReference>
<proteinExistence type="predicted"/>